<proteinExistence type="inferred from homology"/>
<dbReference type="PROSITE" id="PS51462">
    <property type="entry name" value="NUDIX"/>
    <property type="match status" value="1"/>
</dbReference>
<reference evidence="11" key="1">
    <citation type="journal article" date="2019" name="Int. J. Syst. Evol. Microbiol.">
        <title>The Global Catalogue of Microorganisms (GCM) 10K type strain sequencing project: providing services to taxonomists for standard genome sequencing and annotation.</title>
        <authorList>
            <consortium name="The Broad Institute Genomics Platform"/>
            <consortium name="The Broad Institute Genome Sequencing Center for Infectious Disease"/>
            <person name="Wu L."/>
            <person name="Ma J."/>
        </authorList>
    </citation>
    <scope>NUCLEOTIDE SEQUENCE [LARGE SCALE GENOMIC DNA]</scope>
    <source>
        <strain evidence="11">JCM 4805</strain>
    </source>
</reference>
<keyword evidence="7" id="KW-0464">Manganese</keyword>
<protein>
    <submittedName>
        <fullName evidence="10">CoA pyrophosphatase</fullName>
    </submittedName>
</protein>
<dbReference type="PRINTS" id="PR00502">
    <property type="entry name" value="NUDIXFAMILY"/>
</dbReference>
<keyword evidence="4" id="KW-0479">Metal-binding</keyword>
<organism evidence="10 11">
    <name type="scientific">Streptomyces olivaceiscleroticus</name>
    <dbReference type="NCBI Taxonomy" id="68245"/>
    <lineage>
        <taxon>Bacteria</taxon>
        <taxon>Bacillati</taxon>
        <taxon>Actinomycetota</taxon>
        <taxon>Actinomycetes</taxon>
        <taxon>Kitasatosporales</taxon>
        <taxon>Streptomycetaceae</taxon>
        <taxon>Streptomyces</taxon>
    </lineage>
</organism>
<accession>A0ABP3K498</accession>
<comment type="cofactor">
    <cofactor evidence="2">
        <name>Mg(2+)</name>
        <dbReference type="ChEBI" id="CHEBI:18420"/>
    </cofactor>
</comment>
<evidence type="ECO:0000313" key="11">
    <source>
        <dbReference type="Proteomes" id="UP001500909"/>
    </source>
</evidence>
<dbReference type="RefSeq" id="WP_346096271.1">
    <property type="nucleotide sequence ID" value="NZ_BAAABY010000028.1"/>
</dbReference>
<dbReference type="InterPro" id="IPR020476">
    <property type="entry name" value="Nudix_hydrolase"/>
</dbReference>
<evidence type="ECO:0000256" key="4">
    <source>
        <dbReference type="ARBA" id="ARBA00022723"/>
    </source>
</evidence>
<comment type="caution">
    <text evidence="10">The sequence shown here is derived from an EMBL/GenBank/DDBJ whole genome shotgun (WGS) entry which is preliminary data.</text>
</comment>
<gene>
    <name evidence="10" type="ORF">GCM10010361_39160</name>
</gene>
<dbReference type="CDD" id="cd03426">
    <property type="entry name" value="NUDIX_CoAse_Nudt7"/>
    <property type="match status" value="1"/>
</dbReference>
<feature type="domain" description="Nudix hydrolase" evidence="9">
    <location>
        <begin position="36"/>
        <end position="172"/>
    </location>
</feature>
<evidence type="ECO:0000313" key="10">
    <source>
        <dbReference type="EMBL" id="GAA0471183.1"/>
    </source>
</evidence>
<dbReference type="EMBL" id="BAAABY010000028">
    <property type="protein sequence ID" value="GAA0471183.1"/>
    <property type="molecule type" value="Genomic_DNA"/>
</dbReference>
<dbReference type="InterPro" id="IPR015797">
    <property type="entry name" value="NUDIX_hydrolase-like_dom_sf"/>
</dbReference>
<dbReference type="InterPro" id="IPR045121">
    <property type="entry name" value="CoAse"/>
</dbReference>
<evidence type="ECO:0000256" key="2">
    <source>
        <dbReference type="ARBA" id="ARBA00001946"/>
    </source>
</evidence>
<evidence type="ECO:0000256" key="1">
    <source>
        <dbReference type="ARBA" id="ARBA00001936"/>
    </source>
</evidence>
<evidence type="ECO:0000256" key="3">
    <source>
        <dbReference type="ARBA" id="ARBA00005582"/>
    </source>
</evidence>
<name>A0ABP3K498_9ACTN</name>
<evidence type="ECO:0000256" key="7">
    <source>
        <dbReference type="ARBA" id="ARBA00023211"/>
    </source>
</evidence>
<evidence type="ECO:0000256" key="6">
    <source>
        <dbReference type="ARBA" id="ARBA00022842"/>
    </source>
</evidence>
<dbReference type="PANTHER" id="PTHR12992:SF11">
    <property type="entry name" value="MITOCHONDRIAL COENZYME A DIPHOSPHATASE NUDT8"/>
    <property type="match status" value="1"/>
</dbReference>
<dbReference type="Proteomes" id="UP001500909">
    <property type="component" value="Unassembled WGS sequence"/>
</dbReference>
<dbReference type="Pfam" id="PF00293">
    <property type="entry name" value="NUDIX"/>
    <property type="match status" value="1"/>
</dbReference>
<evidence type="ECO:0000259" key="9">
    <source>
        <dbReference type="PROSITE" id="PS51462"/>
    </source>
</evidence>
<dbReference type="InterPro" id="IPR000086">
    <property type="entry name" value="NUDIX_hydrolase_dom"/>
</dbReference>
<keyword evidence="6" id="KW-0460">Magnesium</keyword>
<dbReference type="Gene3D" id="3.90.79.10">
    <property type="entry name" value="Nucleoside Triphosphate Pyrophosphohydrolase"/>
    <property type="match status" value="1"/>
</dbReference>
<dbReference type="PROSITE" id="PS00893">
    <property type="entry name" value="NUDIX_BOX"/>
    <property type="match status" value="1"/>
</dbReference>
<evidence type="ECO:0000256" key="5">
    <source>
        <dbReference type="ARBA" id="ARBA00022801"/>
    </source>
</evidence>
<keyword evidence="5 8" id="KW-0378">Hydrolase</keyword>
<dbReference type="InterPro" id="IPR020084">
    <property type="entry name" value="NUDIX_hydrolase_CS"/>
</dbReference>
<evidence type="ECO:0000256" key="8">
    <source>
        <dbReference type="RuleBase" id="RU003476"/>
    </source>
</evidence>
<comment type="cofactor">
    <cofactor evidence="1">
        <name>Mn(2+)</name>
        <dbReference type="ChEBI" id="CHEBI:29035"/>
    </cofactor>
</comment>
<dbReference type="PANTHER" id="PTHR12992">
    <property type="entry name" value="NUDIX HYDROLASE"/>
    <property type="match status" value="1"/>
</dbReference>
<sequence>MSTLKEADLADPSRLEAALRANLTAFERRAVPVPEGVRSAAVCLTVVPFRDEPHILVIKRAPRGRNAGQWALPGGRLDEAESAQEAALRELAEETGVEAGPTEVAGLLDDFRTESGFVITPLVVVPRGPVQTRPDPKEVQSLHHVPLRRLMKPDLPRWATAADGGPLLQMPLRPGMVIHAPTGALLWQFREVALLGRATRVDTVTQPEFTWR</sequence>
<dbReference type="SUPFAM" id="SSF55811">
    <property type="entry name" value="Nudix"/>
    <property type="match status" value="1"/>
</dbReference>
<keyword evidence="11" id="KW-1185">Reference proteome</keyword>
<comment type="similarity">
    <text evidence="3 8">Belongs to the Nudix hydrolase family.</text>
</comment>